<feature type="compositionally biased region" description="Basic residues" evidence="24">
    <location>
        <begin position="658"/>
        <end position="674"/>
    </location>
</feature>
<dbReference type="PANTHER" id="PTHR22993">
    <property type="entry name" value="FORMAMIDOPYRIMIDINE-DNA GLYCOSYLASE"/>
    <property type="match status" value="1"/>
</dbReference>
<keyword evidence="16" id="KW-0326">Glycosidase</keyword>
<evidence type="ECO:0000256" key="23">
    <source>
        <dbReference type="ARBA" id="ARBA00083344"/>
    </source>
</evidence>
<feature type="compositionally biased region" description="Pro residues" evidence="24">
    <location>
        <begin position="41"/>
        <end position="50"/>
    </location>
</feature>
<dbReference type="Pfam" id="PF21672">
    <property type="entry name" value="COMM_HN"/>
    <property type="match status" value="1"/>
</dbReference>
<dbReference type="GO" id="GO:0005634">
    <property type="term" value="C:nucleus"/>
    <property type="evidence" value="ECO:0007669"/>
    <property type="project" value="UniProtKB-SubCell"/>
</dbReference>
<dbReference type="InterPro" id="IPR010979">
    <property type="entry name" value="Ribosomal_uS13-like_H2TH"/>
</dbReference>
<feature type="region of interest" description="Disordered" evidence="24">
    <location>
        <begin position="579"/>
        <end position="690"/>
    </location>
</feature>
<evidence type="ECO:0000259" key="26">
    <source>
        <dbReference type="PROSITE" id="PS51269"/>
    </source>
</evidence>
<dbReference type="Gene3D" id="1.25.40.10">
    <property type="entry name" value="Tetratricopeptide repeat domain"/>
    <property type="match status" value="1"/>
</dbReference>
<keyword evidence="10" id="KW-0238">DNA-binding</keyword>
<feature type="region of interest" description="Disordered" evidence="24">
    <location>
        <begin position="23"/>
        <end position="79"/>
    </location>
</feature>
<comment type="caution">
    <text evidence="27">The sequence shown here is derived from an EMBL/GenBank/DDBJ whole genome shotgun (WGS) entry which is preliminary data.</text>
</comment>
<evidence type="ECO:0000256" key="16">
    <source>
        <dbReference type="ARBA" id="ARBA00023295"/>
    </source>
</evidence>
<dbReference type="Gene3D" id="1.10.8.50">
    <property type="match status" value="1"/>
</dbReference>
<evidence type="ECO:0000256" key="17">
    <source>
        <dbReference type="ARBA" id="ARBA00055258"/>
    </source>
</evidence>
<dbReference type="Proteomes" id="UP001214576">
    <property type="component" value="Unassembled WGS sequence"/>
</dbReference>
<dbReference type="InterPro" id="IPR011990">
    <property type="entry name" value="TPR-like_helical_dom_sf"/>
</dbReference>
<dbReference type="GO" id="GO:0006284">
    <property type="term" value="P:base-excision repair"/>
    <property type="evidence" value="ECO:0007669"/>
    <property type="project" value="InterPro"/>
</dbReference>
<reference evidence="27" key="1">
    <citation type="submission" date="2022-03" db="EMBL/GenBank/DDBJ databases">
        <title>Genomic analyses of argali, domestic sheep and their hybrids provide insights into chromosomal evolution, heterosis and genetic basis of agronomic traits.</title>
        <authorList>
            <person name="Li M."/>
        </authorList>
    </citation>
    <scope>NUCLEOTIDE SEQUENCE</scope>
    <source>
        <strain evidence="27">CAU-MHL-2022a</strain>
        <tissue evidence="27">Skin</tissue>
    </source>
</reference>
<dbReference type="Pfam" id="PF09292">
    <property type="entry name" value="Neil1-DNA_bind"/>
    <property type="match status" value="1"/>
</dbReference>
<dbReference type="InterPro" id="IPR035937">
    <property type="entry name" value="FPG_N"/>
</dbReference>
<dbReference type="SUPFAM" id="SSF81624">
    <property type="entry name" value="N-terminal domain of MutM-like DNA repair proteins"/>
    <property type="match status" value="1"/>
</dbReference>
<dbReference type="SMART" id="SM00898">
    <property type="entry name" value="Fapy_DNA_glyco"/>
    <property type="match status" value="1"/>
</dbReference>
<organism evidence="27 28">
    <name type="scientific">Ovis ammon polii</name>
    <dbReference type="NCBI Taxonomy" id="230172"/>
    <lineage>
        <taxon>Eukaryota</taxon>
        <taxon>Metazoa</taxon>
        <taxon>Chordata</taxon>
        <taxon>Craniata</taxon>
        <taxon>Vertebrata</taxon>
        <taxon>Euteleostomi</taxon>
        <taxon>Mammalia</taxon>
        <taxon>Eutheria</taxon>
        <taxon>Laurasiatheria</taxon>
        <taxon>Artiodactyla</taxon>
        <taxon>Ruminantia</taxon>
        <taxon>Pecora</taxon>
        <taxon>Bovidae</taxon>
        <taxon>Caprinae</taxon>
        <taxon>Ovis</taxon>
    </lineage>
</organism>
<dbReference type="GO" id="GO:0019104">
    <property type="term" value="F:DNA N-glycosylase activity"/>
    <property type="evidence" value="ECO:0007669"/>
    <property type="project" value="InterPro"/>
</dbReference>
<dbReference type="FunFam" id="3.20.190.10:FF:000003">
    <property type="entry name" value="endonuclease 8-like 1 isoform X1"/>
    <property type="match status" value="1"/>
</dbReference>
<dbReference type="InterPro" id="IPR015371">
    <property type="entry name" value="Endonuclease-VIII_DNA-bd"/>
</dbReference>
<evidence type="ECO:0000259" key="25">
    <source>
        <dbReference type="PROSITE" id="PS51068"/>
    </source>
</evidence>
<evidence type="ECO:0000256" key="13">
    <source>
        <dbReference type="ARBA" id="ARBA00023239"/>
    </source>
</evidence>
<dbReference type="Pfam" id="PF01149">
    <property type="entry name" value="Fapy_DNA_glyco"/>
    <property type="match status" value="1"/>
</dbReference>
<keyword evidence="9" id="KW-0378">Hydrolase</keyword>
<evidence type="ECO:0000256" key="2">
    <source>
        <dbReference type="ARBA" id="ARBA00004286"/>
    </source>
</evidence>
<evidence type="ECO:0000256" key="6">
    <source>
        <dbReference type="ARBA" id="ARBA00022454"/>
    </source>
</evidence>
<evidence type="ECO:0000256" key="12">
    <source>
        <dbReference type="ARBA" id="ARBA00023212"/>
    </source>
</evidence>
<evidence type="ECO:0000256" key="19">
    <source>
        <dbReference type="ARBA" id="ARBA00076846"/>
    </source>
</evidence>
<dbReference type="GO" id="GO:0008270">
    <property type="term" value="F:zinc ion binding"/>
    <property type="evidence" value="ECO:0007669"/>
    <property type="project" value="InterPro"/>
</dbReference>
<dbReference type="InterPro" id="IPR015886">
    <property type="entry name" value="H2TH_FPG"/>
</dbReference>
<dbReference type="GO" id="GO:0140078">
    <property type="term" value="F:class I DNA-(apurinic or apyrimidinic site) endonuclease activity"/>
    <property type="evidence" value="ECO:0007669"/>
    <property type="project" value="UniProtKB-EC"/>
</dbReference>
<keyword evidence="12" id="KW-0206">Cytoskeleton</keyword>
<keyword evidence="28" id="KW-1185">Reference proteome</keyword>
<dbReference type="GO" id="GO:0005813">
    <property type="term" value="C:centrosome"/>
    <property type="evidence" value="ECO:0007669"/>
    <property type="project" value="UniProtKB-SubCell"/>
</dbReference>
<keyword evidence="14" id="KW-0539">Nucleus</keyword>
<evidence type="ECO:0000256" key="5">
    <source>
        <dbReference type="ARBA" id="ARBA00012720"/>
    </source>
</evidence>
<dbReference type="EC" id="4.2.99.18" evidence="5"/>
<keyword evidence="7" id="KW-0963">Cytoplasm</keyword>
<evidence type="ECO:0000256" key="14">
    <source>
        <dbReference type="ARBA" id="ARBA00023242"/>
    </source>
</evidence>
<dbReference type="PANTHER" id="PTHR22993:SF27">
    <property type="entry name" value="ENDONUCLEASE 8-LIKE 1"/>
    <property type="match status" value="1"/>
</dbReference>
<proteinExistence type="inferred from homology"/>
<dbReference type="InterPro" id="IPR012319">
    <property type="entry name" value="FPG_cat"/>
</dbReference>
<evidence type="ECO:0000313" key="28">
    <source>
        <dbReference type="Proteomes" id="UP001214576"/>
    </source>
</evidence>
<dbReference type="SUPFAM" id="SSF48452">
    <property type="entry name" value="TPR-like"/>
    <property type="match status" value="1"/>
</dbReference>
<name>A0AAD4Y6K2_OVIAM</name>
<evidence type="ECO:0000256" key="9">
    <source>
        <dbReference type="ARBA" id="ARBA00022801"/>
    </source>
</evidence>
<gene>
    <name evidence="27" type="ORF">MG293_014602</name>
</gene>
<accession>A0AAD4Y6K2</accession>
<evidence type="ECO:0000256" key="22">
    <source>
        <dbReference type="ARBA" id="ARBA00082920"/>
    </source>
</evidence>
<feature type="domain" description="COMM" evidence="26">
    <location>
        <begin position="237"/>
        <end position="306"/>
    </location>
</feature>
<comment type="subcellular location">
    <subcellularLocation>
        <location evidence="2">Chromosome</location>
    </subcellularLocation>
    <subcellularLocation>
        <location evidence="3">Cytoplasm</location>
        <location evidence="3">Cytoskeleton</location>
        <location evidence="3">Microtubule organizing center</location>
        <location evidence="3">Centrosome</location>
    </subcellularLocation>
    <subcellularLocation>
        <location evidence="1">Nucleus</location>
    </subcellularLocation>
</comment>
<dbReference type="GO" id="GO:0005694">
    <property type="term" value="C:chromosome"/>
    <property type="evidence" value="ECO:0007669"/>
    <property type="project" value="UniProtKB-SubCell"/>
</dbReference>
<dbReference type="PROSITE" id="PS51269">
    <property type="entry name" value="COMM"/>
    <property type="match status" value="1"/>
</dbReference>
<evidence type="ECO:0000256" key="8">
    <source>
        <dbReference type="ARBA" id="ARBA00022763"/>
    </source>
</evidence>
<dbReference type="InterPro" id="IPR017920">
    <property type="entry name" value="COMM"/>
</dbReference>
<feature type="compositionally biased region" description="Basic and acidic residues" evidence="24">
    <location>
        <begin position="51"/>
        <end position="79"/>
    </location>
</feature>
<comment type="function">
    <text evidence="17">Involved in base excision repair of DNA damaged by oxidation or by mutagenic agents. Acts as a DNA glycosylase that recognizes and removes damaged bases. Has a preference for oxidized pyrimidines, such as thymine glycol, formamidopyrimidine (Fapy) and 5-hydroxyuracil. Has marginal activity towards 8-oxoguanine. Has AP (apurinic/apyrimidinic) lyase activity and introduces nicks in the DNA strand. Cleaves the DNA backbone by beta-delta elimination to generate a single-strand break at the site of the removed base with both 3'- and 5'-phosphates. Has DNA glycosylase/lyase activity towards mismatched uracil and thymine, in particular in U:C and T:C mismatches. Specifically binds 5-hydroxymethylcytosine (5hmC), suggesting that it acts as a specific reader of 5hmC.</text>
</comment>
<evidence type="ECO:0000256" key="21">
    <source>
        <dbReference type="ARBA" id="ARBA00081872"/>
    </source>
</evidence>
<evidence type="ECO:0000313" key="27">
    <source>
        <dbReference type="EMBL" id="KAI4535376.1"/>
    </source>
</evidence>
<evidence type="ECO:0000256" key="20">
    <source>
        <dbReference type="ARBA" id="ARBA00079367"/>
    </source>
</evidence>
<feature type="compositionally biased region" description="Polar residues" evidence="24">
    <location>
        <begin position="619"/>
        <end position="647"/>
    </location>
</feature>
<evidence type="ECO:0000256" key="3">
    <source>
        <dbReference type="ARBA" id="ARBA00004300"/>
    </source>
</evidence>
<evidence type="ECO:0000256" key="1">
    <source>
        <dbReference type="ARBA" id="ARBA00004123"/>
    </source>
</evidence>
<keyword evidence="13" id="KW-0456">Lyase</keyword>
<evidence type="ECO:0000256" key="7">
    <source>
        <dbReference type="ARBA" id="ARBA00022490"/>
    </source>
</evidence>
<dbReference type="SUPFAM" id="SSF57716">
    <property type="entry name" value="Glucocorticoid receptor-like (DNA-binding domain)"/>
    <property type="match status" value="1"/>
</dbReference>
<protein>
    <recommendedName>
        <fullName evidence="18">Endonuclease 8-like 1</fullName>
        <ecNumber evidence="5">4.2.99.18</ecNumber>
    </recommendedName>
    <alternativeName>
        <fullName evidence="21">DNA glycosylase/AP lyase Neil1</fullName>
    </alternativeName>
    <alternativeName>
        <fullName evidence="19">DNA-(apurinic or apyrimidinic site) lyase Neil1</fullName>
    </alternativeName>
    <alternativeName>
        <fullName evidence="23">Endonuclease VIII-like 1</fullName>
    </alternativeName>
    <alternativeName>
        <fullName evidence="20">Nei homolog 1</fullName>
    </alternativeName>
    <alternativeName>
        <fullName evidence="22">Nei-like protein 1</fullName>
    </alternativeName>
</protein>
<dbReference type="PROSITE" id="PS51068">
    <property type="entry name" value="FPG_CAT"/>
    <property type="match status" value="1"/>
</dbReference>
<evidence type="ECO:0000256" key="24">
    <source>
        <dbReference type="SAM" id="MobiDB-lite"/>
    </source>
</evidence>
<comment type="similarity">
    <text evidence="4">Belongs to the FPG family.</text>
</comment>
<keyword evidence="8" id="KW-0227">DNA damage</keyword>
<dbReference type="Gene3D" id="3.20.190.10">
    <property type="entry name" value="MutM-like, N-terminal"/>
    <property type="match status" value="1"/>
</dbReference>
<keyword evidence="6" id="KW-0158">Chromosome</keyword>
<evidence type="ECO:0000256" key="15">
    <source>
        <dbReference type="ARBA" id="ARBA00023268"/>
    </source>
</evidence>
<dbReference type="GO" id="GO:0003684">
    <property type="term" value="F:damaged DNA binding"/>
    <property type="evidence" value="ECO:0007669"/>
    <property type="project" value="InterPro"/>
</dbReference>
<keyword evidence="15" id="KW-0511">Multifunctional enzyme</keyword>
<dbReference type="SUPFAM" id="SSF46946">
    <property type="entry name" value="S13-like H2TH domain"/>
    <property type="match status" value="1"/>
</dbReference>
<keyword evidence="11" id="KW-0234">DNA repair</keyword>
<dbReference type="SMART" id="SM01232">
    <property type="entry name" value="H2TH"/>
    <property type="match status" value="1"/>
</dbReference>
<evidence type="ECO:0000256" key="4">
    <source>
        <dbReference type="ARBA" id="ARBA00009409"/>
    </source>
</evidence>
<dbReference type="Pfam" id="PF07258">
    <property type="entry name" value="COMM_domain"/>
    <property type="match status" value="1"/>
</dbReference>
<dbReference type="AlphaFoldDB" id="A0AAD4Y6K2"/>
<evidence type="ECO:0000256" key="18">
    <source>
        <dbReference type="ARBA" id="ARBA00073169"/>
    </source>
</evidence>
<dbReference type="FunFam" id="1.10.8.50:FF:000007">
    <property type="entry name" value="endonuclease 8-like 1 isoform X1"/>
    <property type="match status" value="1"/>
</dbReference>
<feature type="domain" description="Formamidopyrimidine-DNA glycosylase catalytic" evidence="25">
    <location>
        <begin position="303"/>
        <end position="422"/>
    </location>
</feature>
<evidence type="ECO:0000256" key="10">
    <source>
        <dbReference type="ARBA" id="ARBA00023125"/>
    </source>
</evidence>
<evidence type="ECO:0000256" key="11">
    <source>
        <dbReference type="ARBA" id="ARBA00023204"/>
    </source>
</evidence>
<sequence length="690" mass="75962">MKQVIQPGHKPARSLIMTAVLPASSSGSVGSVPEEEDVATPAPPPPPPKQPKPEPKEDLSREAAGTERQRTGADKEKGFDTALKLHERATGLDSTNMIYVTNQAATFFAKGDYGECRELCEKTAEVGQKDYQQMARAYARIGNSYFKEEKYKDTIHFYKSPAEHCISESGDVKATVAVLSFILSSAAKHSVDGESLSSELQQLGLPKEHAASLCRCYEEKQSSLQARLRACSLRVNRLVGVGWRVDYTLSSSLLRTVEEPLVHLRLEVAAAPGGPVQPVAMSLSADKFKVLLAGPGHRPHRMPEGPELHLASHFVNEACRELVFGGCVEKSPVSRNPEVPFESSAYSISALARGKELRLTLSPLPGAQPPREPLALVFRFGMTGSFQLVPSDALPPHAHLRFYTAPPGPRLALCFVDIRRFGHWDLGGEWQPGRGPCVLLEYEQFRENVLRNLADKAFDQPICEALLDQRFFNGIGNYLRAEILYRLRIPPFEKARTVLEALQQRRPSPELTLSQKIRAKLQNPDLLELCHSVPKEVVQLGGKGYGSESGEEDFAAFRAWLRCYSAPGMSSLRDRHGRTIWFQGDPGPLAPKGGKSRKKSQGAQQGPEDEVEVPPSPNKAPSRTQRAQRGLPKQTTAQVPEGTSLQQDPEAPPVPDKGKRRRRKATSGRHRTRKIKADTLSLEPEGTSAS</sequence>
<dbReference type="EMBL" id="JAKZEL010000018">
    <property type="protein sequence ID" value="KAI4535376.1"/>
    <property type="molecule type" value="Genomic_DNA"/>
</dbReference>